<sequence length="168" mass="19385">MATGWFIRVAVQEPRLNKTFLRAIFGISIEKYVDIRRTGVNTWMLSFRNEDVCVTVLRVTENMVMIVDTNGFTKMTCEKVCVELDSVQEYNPGQLIIGISGTDDEGQKDCRICHDDYKPGEMYRRVDTCGHCFHTTCVWMWLSSQARRGILPTCPLCRRKTVLDAKCW</sequence>
<dbReference type="Proteomes" id="UP000018144">
    <property type="component" value="Unassembled WGS sequence"/>
</dbReference>
<dbReference type="GO" id="GO:0008270">
    <property type="term" value="F:zinc ion binding"/>
    <property type="evidence" value="ECO:0007669"/>
    <property type="project" value="UniProtKB-KW"/>
</dbReference>
<accession>U4L7X1</accession>
<reference evidence="6 7" key="1">
    <citation type="journal article" date="2013" name="PLoS Genet.">
        <title>The genome and development-dependent transcriptomes of Pyronema confluens: a window into fungal evolution.</title>
        <authorList>
            <person name="Traeger S."/>
            <person name="Altegoer F."/>
            <person name="Freitag M."/>
            <person name="Gabaldon T."/>
            <person name="Kempken F."/>
            <person name="Kumar A."/>
            <person name="Marcet-Houben M."/>
            <person name="Poggeler S."/>
            <person name="Stajich J.E."/>
            <person name="Nowrousian M."/>
        </authorList>
    </citation>
    <scope>NUCLEOTIDE SEQUENCE [LARGE SCALE GENOMIC DNA]</scope>
    <source>
        <strain evidence="7">CBS 100304</strain>
        <tissue evidence="6">Vegetative mycelium</tissue>
    </source>
</reference>
<evidence type="ECO:0000256" key="3">
    <source>
        <dbReference type="ARBA" id="ARBA00022833"/>
    </source>
</evidence>
<keyword evidence="2 4" id="KW-0863">Zinc-finger</keyword>
<keyword evidence="7" id="KW-1185">Reference proteome</keyword>
<dbReference type="AlphaFoldDB" id="U4L7X1"/>
<organism evidence="6 7">
    <name type="scientific">Pyronema omphalodes (strain CBS 100304)</name>
    <name type="common">Pyronema confluens</name>
    <dbReference type="NCBI Taxonomy" id="1076935"/>
    <lineage>
        <taxon>Eukaryota</taxon>
        <taxon>Fungi</taxon>
        <taxon>Dikarya</taxon>
        <taxon>Ascomycota</taxon>
        <taxon>Pezizomycotina</taxon>
        <taxon>Pezizomycetes</taxon>
        <taxon>Pezizales</taxon>
        <taxon>Pyronemataceae</taxon>
        <taxon>Pyronema</taxon>
    </lineage>
</organism>
<dbReference type="Gene3D" id="3.30.40.10">
    <property type="entry name" value="Zinc/RING finger domain, C3HC4 (zinc finger)"/>
    <property type="match status" value="1"/>
</dbReference>
<dbReference type="PANTHER" id="PTHR45798">
    <property type="entry name" value="RING-H2 FINGER PROTEIN ATL61-RELATED-RELATED"/>
    <property type="match status" value="1"/>
</dbReference>
<dbReference type="SUPFAM" id="SSF57850">
    <property type="entry name" value="RING/U-box"/>
    <property type="match status" value="1"/>
</dbReference>
<evidence type="ECO:0000256" key="1">
    <source>
        <dbReference type="ARBA" id="ARBA00022723"/>
    </source>
</evidence>
<dbReference type="EMBL" id="HF935283">
    <property type="protein sequence ID" value="CCX06234.1"/>
    <property type="molecule type" value="Genomic_DNA"/>
</dbReference>
<gene>
    <name evidence="6" type="ORF">PCON_05821</name>
</gene>
<dbReference type="PANTHER" id="PTHR45798:SF97">
    <property type="entry name" value="ALCOHOL-SENSITIVE RING FINGER PROTEIN 1"/>
    <property type="match status" value="1"/>
</dbReference>
<proteinExistence type="predicted"/>
<evidence type="ECO:0000256" key="4">
    <source>
        <dbReference type="PROSITE-ProRule" id="PRU00175"/>
    </source>
</evidence>
<name>U4L7X1_PYROM</name>
<keyword evidence="1" id="KW-0479">Metal-binding</keyword>
<feature type="domain" description="RING-type" evidence="5">
    <location>
        <begin position="110"/>
        <end position="158"/>
    </location>
</feature>
<evidence type="ECO:0000259" key="5">
    <source>
        <dbReference type="PROSITE" id="PS50089"/>
    </source>
</evidence>
<dbReference type="InterPro" id="IPR001841">
    <property type="entry name" value="Znf_RING"/>
</dbReference>
<dbReference type="OrthoDB" id="8062037at2759"/>
<evidence type="ECO:0000256" key="2">
    <source>
        <dbReference type="ARBA" id="ARBA00022771"/>
    </source>
</evidence>
<evidence type="ECO:0000313" key="7">
    <source>
        <dbReference type="Proteomes" id="UP000018144"/>
    </source>
</evidence>
<evidence type="ECO:0000313" key="6">
    <source>
        <dbReference type="EMBL" id="CCX06234.1"/>
    </source>
</evidence>
<protein>
    <submittedName>
        <fullName evidence="6">Similar to RING-H2 finger protein ATL57 acc. no. Q9SJJ7</fullName>
    </submittedName>
</protein>
<dbReference type="InterPro" id="IPR052788">
    <property type="entry name" value="RING-type_E3_ligase_ATL"/>
</dbReference>
<dbReference type="InterPro" id="IPR013083">
    <property type="entry name" value="Znf_RING/FYVE/PHD"/>
</dbReference>
<dbReference type="PROSITE" id="PS50089">
    <property type="entry name" value="ZF_RING_2"/>
    <property type="match status" value="1"/>
</dbReference>
<dbReference type="SMART" id="SM00184">
    <property type="entry name" value="RING"/>
    <property type="match status" value="1"/>
</dbReference>
<keyword evidence="3" id="KW-0862">Zinc</keyword>
<dbReference type="Pfam" id="PF13639">
    <property type="entry name" value="zf-RING_2"/>
    <property type="match status" value="1"/>
</dbReference>